<accession>A0ABD5PBV5</accession>
<dbReference type="AlphaFoldDB" id="A0ABD5PBV5"/>
<dbReference type="InterPro" id="IPR055926">
    <property type="entry name" value="DUF7503"/>
</dbReference>
<keyword evidence="2" id="KW-1185">Reference proteome</keyword>
<sequence>MAQKMSEFLREHPKFMGALFTSIMLLSQAGAVAANNSVTIGGP</sequence>
<dbReference type="Proteomes" id="UP001595921">
    <property type="component" value="Unassembled WGS sequence"/>
</dbReference>
<evidence type="ECO:0000313" key="1">
    <source>
        <dbReference type="EMBL" id="MFC4358198.1"/>
    </source>
</evidence>
<dbReference type="RefSeq" id="WP_267624171.1">
    <property type="nucleotide sequence ID" value="NZ_JAODIW010000008.1"/>
</dbReference>
<gene>
    <name evidence="1" type="ORF">ACFO0N_09585</name>
</gene>
<name>A0ABD5PBV5_9EURY</name>
<dbReference type="Pfam" id="PF24335">
    <property type="entry name" value="DUF7503"/>
    <property type="match status" value="1"/>
</dbReference>
<proteinExistence type="predicted"/>
<reference evidence="1 2" key="1">
    <citation type="journal article" date="2019" name="Int. J. Syst. Evol. Microbiol.">
        <title>The Global Catalogue of Microorganisms (GCM) 10K type strain sequencing project: providing services to taxonomists for standard genome sequencing and annotation.</title>
        <authorList>
            <consortium name="The Broad Institute Genomics Platform"/>
            <consortium name="The Broad Institute Genome Sequencing Center for Infectious Disease"/>
            <person name="Wu L."/>
            <person name="Ma J."/>
        </authorList>
    </citation>
    <scope>NUCLEOTIDE SEQUENCE [LARGE SCALE GENOMIC DNA]</scope>
    <source>
        <strain evidence="1 2">CGMCC 1.12553</strain>
    </source>
</reference>
<protein>
    <submittedName>
        <fullName evidence="1">Uncharacterized protein</fullName>
    </submittedName>
</protein>
<evidence type="ECO:0000313" key="2">
    <source>
        <dbReference type="Proteomes" id="UP001595921"/>
    </source>
</evidence>
<comment type="caution">
    <text evidence="1">The sequence shown here is derived from an EMBL/GenBank/DDBJ whole genome shotgun (WGS) entry which is preliminary data.</text>
</comment>
<dbReference type="EMBL" id="JBHSDS010000006">
    <property type="protein sequence ID" value="MFC4358198.1"/>
    <property type="molecule type" value="Genomic_DNA"/>
</dbReference>
<organism evidence="1 2">
    <name type="scientific">Halobium salinum</name>
    <dbReference type="NCBI Taxonomy" id="1364940"/>
    <lineage>
        <taxon>Archaea</taxon>
        <taxon>Methanobacteriati</taxon>
        <taxon>Methanobacteriota</taxon>
        <taxon>Stenosarchaea group</taxon>
        <taxon>Halobacteria</taxon>
        <taxon>Halobacteriales</taxon>
        <taxon>Haloferacaceae</taxon>
        <taxon>Halobium</taxon>
    </lineage>
</organism>